<keyword evidence="4" id="KW-0804">Transcription</keyword>
<comment type="caution">
    <text evidence="5">The sequence shown here is derived from an EMBL/GenBank/DDBJ whole genome shotgun (WGS) entry which is preliminary data.</text>
</comment>
<dbReference type="InterPro" id="IPR014071">
    <property type="entry name" value="Cu_transp_CopY/TcrY"/>
</dbReference>
<dbReference type="Proteomes" id="UP000004846">
    <property type="component" value="Unassembled WGS sequence"/>
</dbReference>
<keyword evidence="3" id="KW-0238">DNA-binding</keyword>
<name>A0A125W745_ENTFL</name>
<dbReference type="AlphaFoldDB" id="A0A125W745"/>
<dbReference type="RefSeq" id="WP_002358353.1">
    <property type="nucleotide sequence ID" value="NZ_GL454438.1"/>
</dbReference>
<sequence length="146" mass="16602">MAKDKLATITDAEWEVMRVIWTQGKTTSREVHTLLNEKKEWKSTTVKTLLSRLTDKGLVGTEKAGNKYIYYPLVEERRSVETVADELLAKVCSRKVGSVVETILTESQLSYDDLDRLEELLKEKRKTAVESVPCNCIPGQCQCHLI</sequence>
<dbReference type="PIRSF" id="PIRSF019455">
    <property type="entry name" value="CopR_AtkY"/>
    <property type="match status" value="1"/>
</dbReference>
<protein>
    <submittedName>
        <fullName evidence="5">Copper transport repressor, CopY/TcrY family</fullName>
    </submittedName>
</protein>
<dbReference type="NCBIfam" id="TIGR02698">
    <property type="entry name" value="CopY_TcrY"/>
    <property type="match status" value="1"/>
</dbReference>
<dbReference type="EMBL" id="AEBR01000036">
    <property type="protein sequence ID" value="EFM83097.1"/>
    <property type="molecule type" value="Genomic_DNA"/>
</dbReference>
<dbReference type="Gene3D" id="1.10.10.10">
    <property type="entry name" value="Winged helix-like DNA-binding domain superfamily/Winged helix DNA-binding domain"/>
    <property type="match status" value="1"/>
</dbReference>
<dbReference type="GO" id="GO:0045892">
    <property type="term" value="P:negative regulation of DNA-templated transcription"/>
    <property type="evidence" value="ECO:0007669"/>
    <property type="project" value="InterPro"/>
</dbReference>
<dbReference type="SUPFAM" id="SSF46785">
    <property type="entry name" value="Winged helix' DNA-binding domain"/>
    <property type="match status" value="1"/>
</dbReference>
<dbReference type="InterPro" id="IPR036388">
    <property type="entry name" value="WH-like_DNA-bd_sf"/>
</dbReference>
<evidence type="ECO:0000313" key="6">
    <source>
        <dbReference type="Proteomes" id="UP000004846"/>
    </source>
</evidence>
<organism evidence="5 6">
    <name type="scientific">Enterococcus faecalis TX4248</name>
    <dbReference type="NCBI Taxonomy" id="749495"/>
    <lineage>
        <taxon>Bacteria</taxon>
        <taxon>Bacillati</taxon>
        <taxon>Bacillota</taxon>
        <taxon>Bacilli</taxon>
        <taxon>Lactobacillales</taxon>
        <taxon>Enterococcaceae</taxon>
        <taxon>Enterococcus</taxon>
    </lineage>
</organism>
<evidence type="ECO:0000256" key="1">
    <source>
        <dbReference type="ARBA" id="ARBA00011046"/>
    </source>
</evidence>
<proteinExistence type="inferred from homology"/>
<dbReference type="InterPro" id="IPR036390">
    <property type="entry name" value="WH_DNA-bd_sf"/>
</dbReference>
<evidence type="ECO:0000313" key="5">
    <source>
        <dbReference type="EMBL" id="EFM83097.1"/>
    </source>
</evidence>
<comment type="similarity">
    <text evidence="1">Belongs to the BlaI transcriptional regulatory family.</text>
</comment>
<dbReference type="HOGENOM" id="CLU_119090_2_1_9"/>
<evidence type="ECO:0000256" key="3">
    <source>
        <dbReference type="ARBA" id="ARBA00023125"/>
    </source>
</evidence>
<dbReference type="GO" id="GO:0003677">
    <property type="term" value="F:DNA binding"/>
    <property type="evidence" value="ECO:0007669"/>
    <property type="project" value="UniProtKB-KW"/>
</dbReference>
<reference evidence="5 6" key="1">
    <citation type="submission" date="2010-07" db="EMBL/GenBank/DDBJ databases">
        <authorList>
            <person name="Sid Ahmed O."/>
        </authorList>
    </citation>
    <scope>NUCLEOTIDE SEQUENCE [LARGE SCALE GENOMIC DNA]</scope>
    <source>
        <strain evidence="5 6">TX4248</strain>
    </source>
</reference>
<keyword evidence="2" id="KW-0805">Transcription regulation</keyword>
<evidence type="ECO:0000256" key="4">
    <source>
        <dbReference type="ARBA" id="ARBA00023163"/>
    </source>
</evidence>
<evidence type="ECO:0000256" key="2">
    <source>
        <dbReference type="ARBA" id="ARBA00023015"/>
    </source>
</evidence>
<dbReference type="Pfam" id="PF03965">
    <property type="entry name" value="Penicillinase_R"/>
    <property type="match status" value="1"/>
</dbReference>
<dbReference type="InterPro" id="IPR005650">
    <property type="entry name" value="BlaI_family"/>
</dbReference>
<gene>
    <name evidence="5" type="ORF">HMPREF9498_01294</name>
</gene>
<dbReference type="GeneID" id="60892805"/>
<accession>A0A125W745</accession>